<protein>
    <submittedName>
        <fullName evidence="1">Uncharacterized protein</fullName>
    </submittedName>
</protein>
<gene>
    <name evidence="1" type="ORF">Pint_22797</name>
</gene>
<proteinExistence type="predicted"/>
<accession>A0ACC0YMD5</accession>
<dbReference type="Proteomes" id="UP001163603">
    <property type="component" value="Chromosome 6"/>
</dbReference>
<name>A0ACC0YMD5_9ROSI</name>
<evidence type="ECO:0000313" key="1">
    <source>
        <dbReference type="EMBL" id="KAJ0038451.1"/>
    </source>
</evidence>
<organism evidence="1 2">
    <name type="scientific">Pistacia integerrima</name>
    <dbReference type="NCBI Taxonomy" id="434235"/>
    <lineage>
        <taxon>Eukaryota</taxon>
        <taxon>Viridiplantae</taxon>
        <taxon>Streptophyta</taxon>
        <taxon>Embryophyta</taxon>
        <taxon>Tracheophyta</taxon>
        <taxon>Spermatophyta</taxon>
        <taxon>Magnoliopsida</taxon>
        <taxon>eudicotyledons</taxon>
        <taxon>Gunneridae</taxon>
        <taxon>Pentapetalae</taxon>
        <taxon>rosids</taxon>
        <taxon>malvids</taxon>
        <taxon>Sapindales</taxon>
        <taxon>Anacardiaceae</taxon>
        <taxon>Pistacia</taxon>
    </lineage>
</organism>
<evidence type="ECO:0000313" key="2">
    <source>
        <dbReference type="Proteomes" id="UP001163603"/>
    </source>
</evidence>
<comment type="caution">
    <text evidence="1">The sequence shown here is derived from an EMBL/GenBank/DDBJ whole genome shotgun (WGS) entry which is preliminary data.</text>
</comment>
<dbReference type="EMBL" id="CM047741">
    <property type="protein sequence ID" value="KAJ0038451.1"/>
    <property type="molecule type" value="Genomic_DNA"/>
</dbReference>
<sequence>MSMLFSLPIPIRHHPPVQNKTKQINQSLKRIDKKYIIQNLRLSGQFM</sequence>
<reference evidence="2" key="1">
    <citation type="journal article" date="2023" name="G3 (Bethesda)">
        <title>Genome assembly and association tests identify interacting loci associated with vigor, precocity, and sex in interspecific pistachio rootstocks.</title>
        <authorList>
            <person name="Palmer W."/>
            <person name="Jacygrad E."/>
            <person name="Sagayaradj S."/>
            <person name="Cavanaugh K."/>
            <person name="Han R."/>
            <person name="Bertier L."/>
            <person name="Beede B."/>
            <person name="Kafkas S."/>
            <person name="Golino D."/>
            <person name="Preece J."/>
            <person name="Michelmore R."/>
        </authorList>
    </citation>
    <scope>NUCLEOTIDE SEQUENCE [LARGE SCALE GENOMIC DNA]</scope>
</reference>
<keyword evidence="2" id="KW-1185">Reference proteome</keyword>